<dbReference type="InterPro" id="IPR001537">
    <property type="entry name" value="SpoU_MeTrfase"/>
</dbReference>
<proteinExistence type="inferred from homology"/>
<dbReference type="STRING" id="1410383.TGUWTKB_0400"/>
<dbReference type="Pfam" id="PF00588">
    <property type="entry name" value="SpoU_methylase"/>
    <property type="match status" value="1"/>
</dbReference>
<dbReference type="HOGENOM" id="CLU_021322_0_1_6"/>
<keyword evidence="6" id="KW-1185">Reference proteome</keyword>
<dbReference type="GO" id="GO:0003723">
    <property type="term" value="F:RNA binding"/>
    <property type="evidence" value="ECO:0007669"/>
    <property type="project" value="InterPro"/>
</dbReference>
<dbReference type="SMART" id="SM00967">
    <property type="entry name" value="SpoU_sub_bind"/>
    <property type="match status" value="1"/>
</dbReference>
<dbReference type="InterPro" id="IPR004441">
    <property type="entry name" value="rRNA_MeTrfase_TrmH"/>
</dbReference>
<dbReference type="EMBL" id="AP014521">
    <property type="protein sequence ID" value="BAP58300.1"/>
    <property type="molecule type" value="Genomic_DNA"/>
</dbReference>
<dbReference type="RefSeq" id="WP_041062308.1">
    <property type="nucleotide sequence ID" value="NZ_AP014521.1"/>
</dbReference>
<dbReference type="PANTHER" id="PTHR46429">
    <property type="entry name" value="23S RRNA (GUANOSINE-2'-O-)-METHYLTRANSFERASE RLMB"/>
    <property type="match status" value="1"/>
</dbReference>
<organism evidence="5 6">
    <name type="scientific">Candidatus Tachikawaea gelatinosa</name>
    <dbReference type="NCBI Taxonomy" id="1410383"/>
    <lineage>
        <taxon>Bacteria</taxon>
        <taxon>Pseudomonadati</taxon>
        <taxon>Pseudomonadota</taxon>
        <taxon>Gammaproteobacteria</taxon>
        <taxon>Enterobacterales</taxon>
        <taxon>Enterobacteriaceae</taxon>
        <taxon>Candidatus Tachikawaea</taxon>
    </lineage>
</organism>
<reference evidence="5 6" key="2">
    <citation type="journal article" date="2014" name="Curr. Biol.">
        <title>Symbiont-Supplemented Maternal Investment Underpinning Host's Ecological Adaptation.</title>
        <authorList>
            <person name="Kaiwa N."/>
            <person name="Hosokawa T."/>
            <person name="Nikoh N."/>
            <person name="Tanahashi M."/>
            <person name="Moriyama M."/>
            <person name="Meng X.Y."/>
            <person name="Maeda T."/>
            <person name="Yamaguchi K."/>
            <person name="Shigenobu S."/>
            <person name="Ito M."/>
            <person name="Fukatsu T."/>
        </authorList>
    </citation>
    <scope>NUCLEOTIDE SEQUENCE [LARGE SCALE GENOMIC DNA]</scope>
    <source>
        <strain evidence="5 6">UwTKB</strain>
    </source>
</reference>
<protein>
    <submittedName>
        <fullName evidence="5">23S rRNA (Guanosine-2'-O-)-methyltransferase</fullName>
    </submittedName>
</protein>
<evidence type="ECO:0000313" key="5">
    <source>
        <dbReference type="EMBL" id="BAP58300.1"/>
    </source>
</evidence>
<dbReference type="GO" id="GO:0005829">
    <property type="term" value="C:cytosol"/>
    <property type="evidence" value="ECO:0007669"/>
    <property type="project" value="TreeGrafter"/>
</dbReference>
<dbReference type="OrthoDB" id="9785673at2"/>
<dbReference type="InterPro" id="IPR029026">
    <property type="entry name" value="tRNA_m1G_MTases_N"/>
</dbReference>
<evidence type="ECO:0000256" key="2">
    <source>
        <dbReference type="ARBA" id="ARBA00022603"/>
    </source>
</evidence>
<dbReference type="InterPro" id="IPR029064">
    <property type="entry name" value="Ribosomal_eL30-like_sf"/>
</dbReference>
<dbReference type="CDD" id="cd18103">
    <property type="entry name" value="SpoU-like_RlmB"/>
    <property type="match status" value="1"/>
</dbReference>
<reference evidence="6" key="1">
    <citation type="submission" date="2013-11" db="EMBL/GenBank/DDBJ databases">
        <title>Symbiont-containing voluminous jelly as an extraordinary maternal gift for overwintering insect nymphs.</title>
        <authorList>
            <person name="Kaiwa N."/>
            <person name="Hosokawa T."/>
            <person name="Nikoh N."/>
            <person name="Meng X.Y."/>
            <person name="Tanahashi M."/>
            <person name="Moriyama M."/>
            <person name="Maeda T."/>
            <person name="Yamaguchi K."/>
            <person name="Shigenobu S."/>
            <person name="Ito M."/>
            <person name="Fukatsu T."/>
        </authorList>
    </citation>
    <scope>NUCLEOTIDE SEQUENCE [LARGE SCALE GENOMIC DNA]</scope>
    <source>
        <strain evidence="6">UwTKB</strain>
    </source>
</reference>
<dbReference type="InterPro" id="IPR029028">
    <property type="entry name" value="Alpha/beta_knot_MTases"/>
</dbReference>
<dbReference type="FunFam" id="3.40.1280.10:FF:000008">
    <property type="entry name" value="Group 3 RNA methyltransferase TrmH"/>
    <property type="match status" value="1"/>
</dbReference>
<dbReference type="InterPro" id="IPR013123">
    <property type="entry name" value="SpoU_subst-bd"/>
</dbReference>
<dbReference type="SUPFAM" id="SSF75217">
    <property type="entry name" value="alpha/beta knot"/>
    <property type="match status" value="1"/>
</dbReference>
<evidence type="ECO:0000259" key="4">
    <source>
        <dbReference type="SMART" id="SM00967"/>
    </source>
</evidence>
<dbReference type="SUPFAM" id="SSF55315">
    <property type="entry name" value="L30e-like"/>
    <property type="match status" value="1"/>
</dbReference>
<feature type="domain" description="RNA 2-O ribose methyltransferase substrate binding" evidence="4">
    <location>
        <begin position="4"/>
        <end position="78"/>
    </location>
</feature>
<sequence length="250" mass="27952">MFETVFGIHQIFSLLKKNPDSIKEIFCIKKNNSRRVLLINELKKHNININKVDNNWFKKFKNCVHQGLVAYVKPSISLQEKDLYILLKKIKNPFLLILDSITDPHNLGACLRSAEAAGVDVVIIPKKRSAKINATVKKTSCGTTENIAVIRVTNIVHTISLLKDYNIQILGSDSEADQLFYNTKMNGPLALVMGSEDKGIRSLVKKNCDVLLSIPIVGKVSSLNVSVATGILLFEILKQRTKTIINNNIK</sequence>
<evidence type="ECO:0000256" key="1">
    <source>
        <dbReference type="ARBA" id="ARBA00007228"/>
    </source>
</evidence>
<keyword evidence="3 5" id="KW-0808">Transferase</keyword>
<dbReference type="NCBIfam" id="TIGR00186">
    <property type="entry name" value="rRNA_methyl_3"/>
    <property type="match status" value="1"/>
</dbReference>
<dbReference type="Gene3D" id="3.30.1330.30">
    <property type="match status" value="1"/>
</dbReference>
<evidence type="ECO:0000313" key="6">
    <source>
        <dbReference type="Proteomes" id="UP000031627"/>
    </source>
</evidence>
<dbReference type="Proteomes" id="UP000031627">
    <property type="component" value="Chromosome"/>
</dbReference>
<dbReference type="KEGG" id="sbw:TGUWTKB_0400"/>
<dbReference type="Pfam" id="PF08032">
    <property type="entry name" value="SpoU_sub_bind"/>
    <property type="match status" value="1"/>
</dbReference>
<accession>A0A090ARC0</accession>
<evidence type="ECO:0000256" key="3">
    <source>
        <dbReference type="ARBA" id="ARBA00022679"/>
    </source>
</evidence>
<keyword evidence="2 5" id="KW-0489">Methyltransferase</keyword>
<dbReference type="AlphaFoldDB" id="A0A090ARC0"/>
<gene>
    <name evidence="5" type="primary">rlmB</name>
    <name evidence="5" type="ORF">TGUWTKB_0400</name>
</gene>
<name>A0A090ARC0_9ENTR</name>
<dbReference type="PANTHER" id="PTHR46429:SF1">
    <property type="entry name" value="23S RRNA (GUANOSINE-2'-O-)-METHYLTRANSFERASE RLMB"/>
    <property type="match status" value="1"/>
</dbReference>
<dbReference type="Gene3D" id="3.40.1280.10">
    <property type="match status" value="1"/>
</dbReference>
<dbReference type="GO" id="GO:0070039">
    <property type="term" value="F:rRNA (guanosine-2'-O-)-methyltransferase activity"/>
    <property type="evidence" value="ECO:0007669"/>
    <property type="project" value="TreeGrafter"/>
</dbReference>
<comment type="similarity">
    <text evidence="1">Belongs to the class IV-like SAM-binding methyltransferase superfamily. RNA methyltransferase TrmH family.</text>
</comment>